<comment type="caution">
    <text evidence="1">The sequence shown here is derived from an EMBL/GenBank/DDBJ whole genome shotgun (WGS) entry which is preliminary data.</text>
</comment>
<dbReference type="AlphaFoldDB" id="A0AAW4M5B9"/>
<reference evidence="1" key="1">
    <citation type="submission" date="2021-06" db="EMBL/GenBank/DDBJ databases">
        <title>Collection of gut derived symbiotic bacterial strains cultured from healthy donors.</title>
        <authorList>
            <person name="Lin H."/>
            <person name="Littmann E."/>
            <person name="Pamer E.G."/>
        </authorList>
    </citation>
    <scope>NUCLEOTIDE SEQUENCE</scope>
    <source>
        <strain evidence="1">MSK.6.33</strain>
    </source>
</reference>
<evidence type="ECO:0000313" key="2">
    <source>
        <dbReference type="Proteomes" id="UP000736888"/>
    </source>
</evidence>
<dbReference type="Proteomes" id="UP000736888">
    <property type="component" value="Unassembled WGS sequence"/>
</dbReference>
<proteinExistence type="predicted"/>
<evidence type="ECO:0000313" key="1">
    <source>
        <dbReference type="EMBL" id="MBU9137773.1"/>
    </source>
</evidence>
<accession>A0AAW4M5B9</accession>
<gene>
    <name evidence="1" type="ORF">KTG10_03230</name>
</gene>
<name>A0AAW4M5B9_PHOVU</name>
<dbReference type="EMBL" id="JAHPYS010000004">
    <property type="protein sequence ID" value="MBU9137773.1"/>
    <property type="molecule type" value="Genomic_DNA"/>
</dbReference>
<sequence>MIIVNRHDMKRLFIISAFLMMFYTLYAQTVTDSATVVRSVDEVARYKLYPTTNMWTFLKLDTRNGRIWQVQWSFEDDKRFETALSLYSVVWKDEEVNGRFILYPTTNNYNFIMLDQINGKTYQVQWSQESDKRIIVPIK</sequence>
<organism evidence="1 2">
    <name type="scientific">Phocaeicola vulgatus</name>
    <name type="common">Bacteroides vulgatus</name>
    <dbReference type="NCBI Taxonomy" id="821"/>
    <lineage>
        <taxon>Bacteria</taxon>
        <taxon>Pseudomonadati</taxon>
        <taxon>Bacteroidota</taxon>
        <taxon>Bacteroidia</taxon>
        <taxon>Bacteroidales</taxon>
        <taxon>Bacteroidaceae</taxon>
        <taxon>Phocaeicola</taxon>
    </lineage>
</organism>
<protein>
    <submittedName>
        <fullName evidence="1">Uncharacterized protein</fullName>
    </submittedName>
</protein>